<dbReference type="EMBL" id="FOIB01000008">
    <property type="protein sequence ID" value="SEU29765.1"/>
    <property type="molecule type" value="Genomic_DNA"/>
</dbReference>
<name>A0A511T3H6_MYXFU</name>
<proteinExistence type="predicted"/>
<dbReference type="GO" id="GO:0005829">
    <property type="term" value="C:cytosol"/>
    <property type="evidence" value="ECO:0007669"/>
    <property type="project" value="TreeGrafter"/>
</dbReference>
<comment type="caution">
    <text evidence="1">The sequence shown here is derived from an EMBL/GenBank/DDBJ whole genome shotgun (WGS) entry which is preliminary data.</text>
</comment>
<dbReference type="Proteomes" id="UP000183760">
    <property type="component" value="Unassembled WGS sequence"/>
</dbReference>
<reference evidence="2 3" key="1">
    <citation type="submission" date="2016-10" db="EMBL/GenBank/DDBJ databases">
        <authorList>
            <person name="Varghese N."/>
            <person name="Submissions S."/>
        </authorList>
    </citation>
    <scope>NUCLEOTIDE SEQUENCE [LARGE SCALE GENOMIC DNA]</scope>
    <source>
        <strain evidence="2 3">DSM 16525</strain>
    </source>
</reference>
<dbReference type="AlphaFoldDB" id="A0A511T3H6"/>
<dbReference type="OrthoDB" id="5421442at2"/>
<dbReference type="SUPFAM" id="SSF56784">
    <property type="entry name" value="HAD-like"/>
    <property type="match status" value="1"/>
</dbReference>
<dbReference type="InterPro" id="IPR023214">
    <property type="entry name" value="HAD_sf"/>
</dbReference>
<dbReference type="PANTHER" id="PTHR43434">
    <property type="entry name" value="PHOSPHOGLYCOLATE PHOSPHATASE"/>
    <property type="match status" value="1"/>
</dbReference>
<sequence length="209" mass="22655">MTPFRLVIFDFDGTLADSLPWFRSILNDVADRFGFKRLSPEELEALRGLSGHDILAKAKVPMWRLPSIVNHMRKEKLAAASSTPLFPGVPELLADLKGAGVTVAIISSDSEASVRAVLGECARDVAHFDCGAALFGKAAKFRRMVKRVKVPPSEVLSVGDEIRDLDAAREAGIPAAAVAWGYTLPEALARHSPDHLFRSLDELRAALLG</sequence>
<keyword evidence="3" id="KW-1185">Reference proteome</keyword>
<dbReference type="EMBL" id="BJXR01000030">
    <property type="protein sequence ID" value="GEN08719.1"/>
    <property type="molecule type" value="Genomic_DNA"/>
</dbReference>
<dbReference type="PANTHER" id="PTHR43434:SF13">
    <property type="entry name" value="PHOSPHOGLYCOLATE PHOSPHATASE"/>
    <property type="match status" value="1"/>
</dbReference>
<organism evidence="1 4">
    <name type="scientific">Myxococcus fulvus</name>
    <dbReference type="NCBI Taxonomy" id="33"/>
    <lineage>
        <taxon>Bacteria</taxon>
        <taxon>Pseudomonadati</taxon>
        <taxon>Myxococcota</taxon>
        <taxon>Myxococcia</taxon>
        <taxon>Myxococcales</taxon>
        <taxon>Cystobacterineae</taxon>
        <taxon>Myxococcaceae</taxon>
        <taxon>Myxococcus</taxon>
    </lineage>
</organism>
<dbReference type="Gene3D" id="1.10.150.240">
    <property type="entry name" value="Putative phosphatase, domain 2"/>
    <property type="match status" value="1"/>
</dbReference>
<dbReference type="Gene3D" id="3.40.50.1000">
    <property type="entry name" value="HAD superfamily/HAD-like"/>
    <property type="match status" value="1"/>
</dbReference>
<dbReference type="SFLD" id="SFLDG01129">
    <property type="entry name" value="C1.5:_HAD__Beta-PGM__Phosphata"/>
    <property type="match status" value="1"/>
</dbReference>
<dbReference type="InterPro" id="IPR050155">
    <property type="entry name" value="HAD-like_hydrolase_sf"/>
</dbReference>
<accession>A0A511T3H6</accession>
<gene>
    <name evidence="1" type="ORF">MFU01_37560</name>
    <name evidence="2" type="ORF">SAMN05443572_108240</name>
</gene>
<dbReference type="Pfam" id="PF13419">
    <property type="entry name" value="HAD_2"/>
    <property type="match status" value="1"/>
</dbReference>
<dbReference type="GO" id="GO:0008967">
    <property type="term" value="F:phosphoglycolate phosphatase activity"/>
    <property type="evidence" value="ECO:0007669"/>
    <property type="project" value="TreeGrafter"/>
</dbReference>
<dbReference type="SFLD" id="SFLDS00003">
    <property type="entry name" value="Haloacid_Dehalogenase"/>
    <property type="match status" value="1"/>
</dbReference>
<evidence type="ECO:0000313" key="4">
    <source>
        <dbReference type="Proteomes" id="UP000321514"/>
    </source>
</evidence>
<dbReference type="RefSeq" id="WP_074957271.1">
    <property type="nucleotide sequence ID" value="NZ_BJXR01000030.1"/>
</dbReference>
<dbReference type="Proteomes" id="UP000321514">
    <property type="component" value="Unassembled WGS sequence"/>
</dbReference>
<dbReference type="STRING" id="1334629.MFUL124B02_16040"/>
<evidence type="ECO:0000313" key="1">
    <source>
        <dbReference type="EMBL" id="GEN08719.1"/>
    </source>
</evidence>
<dbReference type="GO" id="GO:0006281">
    <property type="term" value="P:DNA repair"/>
    <property type="evidence" value="ECO:0007669"/>
    <property type="project" value="TreeGrafter"/>
</dbReference>
<evidence type="ECO:0000313" key="3">
    <source>
        <dbReference type="Proteomes" id="UP000183760"/>
    </source>
</evidence>
<reference evidence="1 4" key="2">
    <citation type="submission" date="2019-07" db="EMBL/GenBank/DDBJ databases">
        <title>Whole genome shotgun sequence of Myxococcus fulvus NBRC 100333.</title>
        <authorList>
            <person name="Hosoyama A."/>
            <person name="Uohara A."/>
            <person name="Ohji S."/>
            <person name="Ichikawa N."/>
        </authorList>
    </citation>
    <scope>NUCLEOTIDE SEQUENCE [LARGE SCALE GENOMIC DNA]</scope>
    <source>
        <strain evidence="1 4">NBRC 100333</strain>
    </source>
</reference>
<protein>
    <submittedName>
        <fullName evidence="1">Phosphoglycolate phosphatase</fullName>
    </submittedName>
</protein>
<dbReference type="InterPro" id="IPR041492">
    <property type="entry name" value="HAD_2"/>
</dbReference>
<evidence type="ECO:0000313" key="2">
    <source>
        <dbReference type="EMBL" id="SEU29765.1"/>
    </source>
</evidence>
<dbReference type="InterPro" id="IPR036412">
    <property type="entry name" value="HAD-like_sf"/>
</dbReference>
<dbReference type="InterPro" id="IPR023198">
    <property type="entry name" value="PGP-like_dom2"/>
</dbReference>